<dbReference type="EC" id="2.8.1.13" evidence="9"/>
<feature type="active site" description="Nucleophile" evidence="9">
    <location>
        <position position="120"/>
    </location>
</feature>
<accession>A0A1F6CBY0</accession>
<dbReference type="Pfam" id="PF20259">
    <property type="entry name" value="tRNA_Me_trans_M"/>
    <property type="match status" value="1"/>
</dbReference>
<gene>
    <name evidence="9" type="primary">mnmA</name>
    <name evidence="12" type="ORF">A3F84_18290</name>
</gene>
<dbReference type="Gene3D" id="2.40.30.10">
    <property type="entry name" value="Translation factors"/>
    <property type="match status" value="1"/>
</dbReference>
<keyword evidence="6 9" id="KW-0694">RNA-binding</keyword>
<evidence type="ECO:0000259" key="11">
    <source>
        <dbReference type="Pfam" id="PF20259"/>
    </source>
</evidence>
<comment type="catalytic activity">
    <reaction evidence="8 9">
        <text>S-sulfanyl-L-cysteinyl-[protein] + uridine(34) in tRNA + AH2 + ATP = 2-thiouridine(34) in tRNA + L-cysteinyl-[protein] + A + AMP + diphosphate + H(+)</text>
        <dbReference type="Rhea" id="RHEA:47032"/>
        <dbReference type="Rhea" id="RHEA-COMP:10131"/>
        <dbReference type="Rhea" id="RHEA-COMP:11726"/>
        <dbReference type="Rhea" id="RHEA-COMP:11727"/>
        <dbReference type="Rhea" id="RHEA-COMP:11728"/>
        <dbReference type="ChEBI" id="CHEBI:13193"/>
        <dbReference type="ChEBI" id="CHEBI:15378"/>
        <dbReference type="ChEBI" id="CHEBI:17499"/>
        <dbReference type="ChEBI" id="CHEBI:29950"/>
        <dbReference type="ChEBI" id="CHEBI:30616"/>
        <dbReference type="ChEBI" id="CHEBI:33019"/>
        <dbReference type="ChEBI" id="CHEBI:61963"/>
        <dbReference type="ChEBI" id="CHEBI:65315"/>
        <dbReference type="ChEBI" id="CHEBI:87170"/>
        <dbReference type="ChEBI" id="CHEBI:456215"/>
        <dbReference type="EC" id="2.8.1.13"/>
    </reaction>
</comment>
<dbReference type="GO" id="GO:0000049">
    <property type="term" value="F:tRNA binding"/>
    <property type="evidence" value="ECO:0007669"/>
    <property type="project" value="UniProtKB-KW"/>
</dbReference>
<evidence type="ECO:0000256" key="3">
    <source>
        <dbReference type="ARBA" id="ARBA00022694"/>
    </source>
</evidence>
<sequence>MHNLNDILEAIPAPGGDPRVVVGMSGGVDSSVAAFLLKRRGYEVIGVTMHLWTYDQVGGDPDRKGTCCGMEGINDARAVCHRIGAPHYVADLREAFGQSVIRNFVDEYLGGRTPNPCVMCNHKVKWDPLLRRAQALGAGRIATGHYARVAWEAARERYVLRRSEDPRKDQSYVLWGLSQGQLRRTLFPLGGLSKETVREVARGAGLQTADKAESQDICFVVDRDVERFMRDRARIEGVAPPTFEPGPVVDREDRRVGTHRGAAFYTVGQRRGVGVAAGAPLYVIDIEPETNTVRVGGQDDLLAREVTASAANWIAVETPVAGMRAGAKMRYRHDAASGELLDAPEGRIRFRFDEPQRAVTPGQSLVLYDGDLVLGGGIIDAAIP</sequence>
<dbReference type="InterPro" id="IPR023382">
    <property type="entry name" value="MnmA-like_central_sf"/>
</dbReference>
<evidence type="ECO:0000256" key="4">
    <source>
        <dbReference type="ARBA" id="ARBA00022741"/>
    </source>
</evidence>
<proteinExistence type="inferred from homology"/>
<feature type="region of interest" description="Interaction with tRNA" evidence="9">
    <location>
        <begin position="330"/>
        <end position="331"/>
    </location>
</feature>
<dbReference type="GO" id="GO:0005737">
    <property type="term" value="C:cytoplasm"/>
    <property type="evidence" value="ECO:0007669"/>
    <property type="project" value="UniProtKB-SubCell"/>
</dbReference>
<organism evidence="12 13">
    <name type="scientific">Handelsmanbacteria sp. (strain RIFCSPLOWO2_12_FULL_64_10)</name>
    <dbReference type="NCBI Taxonomy" id="1817868"/>
    <lineage>
        <taxon>Bacteria</taxon>
        <taxon>Candidatus Handelsmaniibacteriota</taxon>
    </lineage>
</organism>
<dbReference type="SUPFAM" id="SSF52402">
    <property type="entry name" value="Adenine nucleotide alpha hydrolases-like"/>
    <property type="match status" value="1"/>
</dbReference>
<dbReference type="InterPro" id="IPR014729">
    <property type="entry name" value="Rossmann-like_a/b/a_fold"/>
</dbReference>
<evidence type="ECO:0000256" key="5">
    <source>
        <dbReference type="ARBA" id="ARBA00022840"/>
    </source>
</evidence>
<dbReference type="AlphaFoldDB" id="A0A1F6CBY0"/>
<feature type="binding site" evidence="9">
    <location>
        <position position="49"/>
    </location>
    <ligand>
        <name>ATP</name>
        <dbReference type="ChEBI" id="CHEBI:30616"/>
    </ligand>
</feature>
<dbReference type="NCBIfam" id="NF001138">
    <property type="entry name" value="PRK00143.1"/>
    <property type="match status" value="1"/>
</dbReference>
<feature type="binding site" evidence="9">
    <location>
        <begin position="23"/>
        <end position="30"/>
    </location>
    <ligand>
        <name>ATP</name>
        <dbReference type="ChEBI" id="CHEBI:30616"/>
    </ligand>
</feature>
<keyword evidence="5 9" id="KW-0067">ATP-binding</keyword>
<evidence type="ECO:0000256" key="7">
    <source>
        <dbReference type="ARBA" id="ARBA00023157"/>
    </source>
</evidence>
<feature type="binding site" evidence="9">
    <location>
        <position position="144"/>
    </location>
    <ligand>
        <name>ATP</name>
        <dbReference type="ChEBI" id="CHEBI:30616"/>
    </ligand>
</feature>
<evidence type="ECO:0000256" key="2">
    <source>
        <dbReference type="ARBA" id="ARBA00022679"/>
    </source>
</evidence>
<dbReference type="InterPro" id="IPR004506">
    <property type="entry name" value="MnmA-like"/>
</dbReference>
<dbReference type="Gene3D" id="2.30.30.280">
    <property type="entry name" value="Adenine nucleotide alpha hydrolases-like domains"/>
    <property type="match status" value="1"/>
</dbReference>
<name>A0A1F6CBY0_HANXR</name>
<dbReference type="Proteomes" id="UP000178606">
    <property type="component" value="Unassembled WGS sequence"/>
</dbReference>
<feature type="domain" description="tRNA-specific 2-thiouridylase MnmA-like C-terminal" evidence="10">
    <location>
        <begin position="304"/>
        <end position="379"/>
    </location>
</feature>
<keyword evidence="7" id="KW-1015">Disulfide bond</keyword>
<dbReference type="GO" id="GO:0103016">
    <property type="term" value="F:tRNA-uridine 2-sulfurtransferase activity"/>
    <property type="evidence" value="ECO:0007669"/>
    <property type="project" value="UniProtKB-EC"/>
</dbReference>
<comment type="caution">
    <text evidence="9">Lacks conserved residue(s) required for the propagation of feature annotation.</text>
</comment>
<keyword evidence="4 9" id="KW-0547">Nucleotide-binding</keyword>
<evidence type="ECO:0000313" key="12">
    <source>
        <dbReference type="EMBL" id="OGG46452.1"/>
    </source>
</evidence>
<dbReference type="EMBL" id="MFKF01000313">
    <property type="protein sequence ID" value="OGG46452.1"/>
    <property type="molecule type" value="Genomic_DNA"/>
</dbReference>
<dbReference type="Pfam" id="PF20258">
    <property type="entry name" value="tRNA_Me_trans_C"/>
    <property type="match status" value="1"/>
</dbReference>
<comment type="caution">
    <text evidence="12">The sequence shown here is derived from an EMBL/GenBank/DDBJ whole genome shotgun (WGS) entry which is preliminary data.</text>
</comment>
<keyword evidence="1 9" id="KW-0820">tRNA-binding</keyword>
<dbReference type="PANTHER" id="PTHR11933:SF5">
    <property type="entry name" value="MITOCHONDRIAL TRNA-SPECIFIC 2-THIOURIDYLASE 1"/>
    <property type="match status" value="1"/>
</dbReference>
<evidence type="ECO:0000256" key="1">
    <source>
        <dbReference type="ARBA" id="ARBA00022555"/>
    </source>
</evidence>
<dbReference type="HAMAP" id="MF_00144">
    <property type="entry name" value="tRNA_thiouridyl_MnmA"/>
    <property type="match status" value="1"/>
</dbReference>
<dbReference type="FunFam" id="3.40.50.620:FF:000115">
    <property type="entry name" value="tRNA-specific 2-thiouridylase MnmA"/>
    <property type="match status" value="1"/>
</dbReference>
<evidence type="ECO:0000256" key="9">
    <source>
        <dbReference type="HAMAP-Rule" id="MF_00144"/>
    </source>
</evidence>
<reference evidence="12 13" key="1">
    <citation type="journal article" date="2016" name="Nat. Commun.">
        <title>Thousands of microbial genomes shed light on interconnected biogeochemical processes in an aquifer system.</title>
        <authorList>
            <person name="Anantharaman K."/>
            <person name="Brown C.T."/>
            <person name="Hug L.A."/>
            <person name="Sharon I."/>
            <person name="Castelle C.J."/>
            <person name="Probst A.J."/>
            <person name="Thomas B.C."/>
            <person name="Singh A."/>
            <person name="Wilkins M.J."/>
            <person name="Karaoz U."/>
            <person name="Brodie E.L."/>
            <person name="Williams K.H."/>
            <person name="Hubbard S.S."/>
            <person name="Banfield J.F."/>
        </authorList>
    </citation>
    <scope>NUCLEOTIDE SEQUENCE [LARGE SCALE GENOMIC DNA]</scope>
    <source>
        <strain evidence="13">RIFCSPLOWO2_12_FULL_64_10</strain>
    </source>
</reference>
<dbReference type="NCBIfam" id="TIGR00420">
    <property type="entry name" value="trmU"/>
    <property type="match status" value="1"/>
</dbReference>
<feature type="site" description="Interaction with tRNA" evidence="9">
    <location>
        <position position="363"/>
    </location>
</feature>
<feature type="region of interest" description="Interaction with tRNA" evidence="9">
    <location>
        <begin position="168"/>
        <end position="170"/>
    </location>
</feature>
<feature type="site" description="Interaction with tRNA" evidence="9">
    <location>
        <position position="145"/>
    </location>
</feature>
<keyword evidence="2 9" id="KW-0808">Transferase</keyword>
<comment type="similarity">
    <text evidence="9">Belongs to the MnmA/TRMU family.</text>
</comment>
<dbReference type="GO" id="GO:0002143">
    <property type="term" value="P:tRNA wobble position uridine thiolation"/>
    <property type="evidence" value="ECO:0007669"/>
    <property type="project" value="TreeGrafter"/>
</dbReference>
<dbReference type="InterPro" id="IPR046885">
    <property type="entry name" value="MnmA-like_C"/>
</dbReference>
<comment type="subcellular location">
    <subcellularLocation>
        <location evidence="9">Cytoplasm</location>
    </subcellularLocation>
</comment>
<dbReference type="PANTHER" id="PTHR11933">
    <property type="entry name" value="TRNA 5-METHYLAMINOMETHYL-2-THIOURIDYLATE -METHYLTRANSFERASE"/>
    <property type="match status" value="1"/>
</dbReference>
<evidence type="ECO:0000256" key="8">
    <source>
        <dbReference type="ARBA" id="ARBA00051542"/>
    </source>
</evidence>
<keyword evidence="3 9" id="KW-0819">tRNA processing</keyword>
<evidence type="ECO:0000313" key="13">
    <source>
        <dbReference type="Proteomes" id="UP000178606"/>
    </source>
</evidence>
<dbReference type="InterPro" id="IPR046884">
    <property type="entry name" value="MnmA-like_central"/>
</dbReference>
<evidence type="ECO:0000256" key="6">
    <source>
        <dbReference type="ARBA" id="ARBA00022884"/>
    </source>
</evidence>
<dbReference type="Gene3D" id="3.40.50.620">
    <property type="entry name" value="HUPs"/>
    <property type="match status" value="1"/>
</dbReference>
<feature type="active site" description="Cysteine persulfide intermediate" evidence="9">
    <location>
        <position position="218"/>
    </location>
</feature>
<dbReference type="GO" id="GO:0005524">
    <property type="term" value="F:ATP binding"/>
    <property type="evidence" value="ECO:0007669"/>
    <property type="project" value="UniProtKB-KW"/>
</dbReference>
<protein>
    <recommendedName>
        <fullName evidence="9">tRNA-specific 2-thiouridylase MnmA</fullName>
        <ecNumber evidence="9">2.8.1.13</ecNumber>
    </recommendedName>
</protein>
<dbReference type="CDD" id="cd01998">
    <property type="entry name" value="MnmA_TRMU-like"/>
    <property type="match status" value="1"/>
</dbReference>
<keyword evidence="9" id="KW-0963">Cytoplasm</keyword>
<comment type="function">
    <text evidence="9">Catalyzes the 2-thiolation of uridine at the wobble position (U34) of tRNA, leading to the formation of s(2)U34.</text>
</comment>
<feature type="domain" description="tRNA-specific 2-thiouridylase MnmA-like central" evidence="11">
    <location>
        <begin position="244"/>
        <end position="296"/>
    </location>
</feature>
<evidence type="ECO:0000259" key="10">
    <source>
        <dbReference type="Pfam" id="PF20258"/>
    </source>
</evidence>
<dbReference type="Pfam" id="PF03054">
    <property type="entry name" value="tRNA_Me_trans"/>
    <property type="match status" value="1"/>
</dbReference>